<organism evidence="4 5">
    <name type="scientific">Micrococcus terreus</name>
    <dbReference type="NCBI Taxonomy" id="574650"/>
    <lineage>
        <taxon>Bacteria</taxon>
        <taxon>Bacillati</taxon>
        <taxon>Actinomycetota</taxon>
        <taxon>Actinomycetes</taxon>
        <taxon>Micrococcales</taxon>
        <taxon>Micrococcaceae</taxon>
        <taxon>Micrococcus</taxon>
    </lineage>
</organism>
<evidence type="ECO:0000313" key="5">
    <source>
        <dbReference type="Proteomes" id="UP000198881"/>
    </source>
</evidence>
<sequence length="226" mass="23813">MRRPNRLTMPLALSAAAALLLTGCTGGGDGGDESPSPTAGQSTSAPVSESPGGGSESATPTESATPEPATSTSAAKNIPAPEMPDAMKKNDQAGLEAALEYWYEAFHYLKLTGDAEPLMAVSAEDCGFCHELIGDWTTVYDVGGWAVVEQNGITIDVAALDGETRGTYLYRDQQAPVHVYQPDGTKAERASTDNDDVVYWSASASFDEGDSHWKIESLSTEGKTEE</sequence>
<feature type="compositionally biased region" description="Low complexity" evidence="1">
    <location>
        <begin position="44"/>
        <end position="75"/>
    </location>
</feature>
<keyword evidence="5" id="KW-1185">Reference proteome</keyword>
<dbReference type="OrthoDB" id="3748111at2"/>
<name>A0A1I7MIS6_9MICC</name>
<evidence type="ECO:0000259" key="3">
    <source>
        <dbReference type="Pfam" id="PF19843"/>
    </source>
</evidence>
<dbReference type="EMBL" id="FPCG01000003">
    <property type="protein sequence ID" value="SFV21814.1"/>
    <property type="molecule type" value="Genomic_DNA"/>
</dbReference>
<gene>
    <name evidence="4" type="ORF">SAMN04487966_10356</name>
</gene>
<reference evidence="4 5" key="1">
    <citation type="submission" date="2016-10" db="EMBL/GenBank/DDBJ databases">
        <authorList>
            <person name="de Groot N.N."/>
        </authorList>
    </citation>
    <scope>NUCLEOTIDE SEQUENCE [LARGE SCALE GENOMIC DNA]</scope>
    <source>
        <strain evidence="4 5">CGMCC 1.7054</strain>
    </source>
</reference>
<dbReference type="InterPro" id="IPR046281">
    <property type="entry name" value="DUF6318"/>
</dbReference>
<feature type="signal peptide" evidence="2">
    <location>
        <begin position="1"/>
        <end position="27"/>
    </location>
</feature>
<evidence type="ECO:0000256" key="2">
    <source>
        <dbReference type="SAM" id="SignalP"/>
    </source>
</evidence>
<dbReference type="Proteomes" id="UP000198881">
    <property type="component" value="Unassembled WGS sequence"/>
</dbReference>
<dbReference type="PROSITE" id="PS51257">
    <property type="entry name" value="PROKAR_LIPOPROTEIN"/>
    <property type="match status" value="1"/>
</dbReference>
<dbReference type="RefSeq" id="WP_143109421.1">
    <property type="nucleotide sequence ID" value="NZ_FPCG01000003.1"/>
</dbReference>
<dbReference type="Pfam" id="PF19843">
    <property type="entry name" value="DUF6318"/>
    <property type="match status" value="1"/>
</dbReference>
<proteinExistence type="predicted"/>
<feature type="region of interest" description="Disordered" evidence="1">
    <location>
        <begin position="22"/>
        <end position="87"/>
    </location>
</feature>
<evidence type="ECO:0000256" key="1">
    <source>
        <dbReference type="SAM" id="MobiDB-lite"/>
    </source>
</evidence>
<evidence type="ECO:0000313" key="4">
    <source>
        <dbReference type="EMBL" id="SFV21814.1"/>
    </source>
</evidence>
<feature type="domain" description="DUF6318" evidence="3">
    <location>
        <begin position="67"/>
        <end position="217"/>
    </location>
</feature>
<dbReference type="STRING" id="574650.SAMN04487966_10356"/>
<protein>
    <recommendedName>
        <fullName evidence="3">DUF6318 domain-containing protein</fullName>
    </recommendedName>
</protein>
<keyword evidence="2" id="KW-0732">Signal</keyword>
<feature type="chain" id="PRO_5039158929" description="DUF6318 domain-containing protein" evidence="2">
    <location>
        <begin position="28"/>
        <end position="226"/>
    </location>
</feature>
<dbReference type="AlphaFoldDB" id="A0A1I7MIS6"/>
<accession>A0A1I7MIS6</accession>